<gene>
    <name evidence="1" type="ORF">PHMEG_00033874</name>
</gene>
<dbReference type="SMART" id="SM00248">
    <property type="entry name" value="ANK"/>
    <property type="match status" value="5"/>
</dbReference>
<sequence>MDENRTLLFNYRATSALEMAAEHGHLEIVQWIYNVHTDVVNWCDVIDSAIDKAVSNGHLAIVQWLYNTGTRRYYPQTVHEAAQNGHLTMLQWLHSNDLLTYSSNSIWRAAKNGHLDVLKWLIEIGGEIRLGQDSCLTAGEVLCWAASNGHLKVVEWIYGNVTKDIPMDDVWWVNKAAQGGHLNVLKWIYIHFPGTFSKDTMDDAAEGGHLDVVVWLHEYPNKGFTLKSPYWASHNGHVRVLQRLYAYNPEVFDPSLRAILMDMDSLGDAAARKGHLEIVQWLNENDCGGFTKDAMSSAAENGHLNVVLYLLEHRSEGFRSDAMIRPGDIEVVCTQTKCCSRLSRLDLPLFEDV</sequence>
<comment type="caution">
    <text evidence="1">The sequence shown here is derived from an EMBL/GenBank/DDBJ whole genome shotgun (WGS) entry which is preliminary data.</text>
</comment>
<keyword evidence="2" id="KW-1185">Reference proteome</keyword>
<dbReference type="AlphaFoldDB" id="A0A225USI0"/>
<dbReference type="Gene3D" id="1.25.40.20">
    <property type="entry name" value="Ankyrin repeat-containing domain"/>
    <property type="match status" value="3"/>
</dbReference>
<dbReference type="STRING" id="4795.A0A225USI0"/>
<dbReference type="InterPro" id="IPR036770">
    <property type="entry name" value="Ankyrin_rpt-contain_sf"/>
</dbReference>
<accession>A0A225USI0</accession>
<evidence type="ECO:0000313" key="1">
    <source>
        <dbReference type="EMBL" id="OWY95980.1"/>
    </source>
</evidence>
<dbReference type="Proteomes" id="UP000198211">
    <property type="component" value="Unassembled WGS sequence"/>
</dbReference>
<dbReference type="Pfam" id="PF12796">
    <property type="entry name" value="Ank_2"/>
    <property type="match status" value="2"/>
</dbReference>
<dbReference type="PANTHER" id="PTHR46586">
    <property type="entry name" value="ANKYRIN REPEAT-CONTAINING PROTEIN"/>
    <property type="match status" value="1"/>
</dbReference>
<dbReference type="InterPro" id="IPR002110">
    <property type="entry name" value="Ankyrin_rpt"/>
</dbReference>
<dbReference type="EMBL" id="NBNE01012234">
    <property type="protein sequence ID" value="OWY95980.1"/>
    <property type="molecule type" value="Genomic_DNA"/>
</dbReference>
<proteinExistence type="predicted"/>
<dbReference type="Pfam" id="PF13637">
    <property type="entry name" value="Ank_4"/>
    <property type="match status" value="1"/>
</dbReference>
<dbReference type="InterPro" id="IPR052050">
    <property type="entry name" value="SecEffector_AnkRepeat"/>
</dbReference>
<reference evidence="2" key="1">
    <citation type="submission" date="2017-03" db="EMBL/GenBank/DDBJ databases">
        <title>Phytopthora megakarya and P. palmivora, two closely related causual agents of cacao black pod achieved similar genome size and gene model numbers by different mechanisms.</title>
        <authorList>
            <person name="Ali S."/>
            <person name="Shao J."/>
            <person name="Larry D.J."/>
            <person name="Kronmiller B."/>
            <person name="Shen D."/>
            <person name="Strem M.D."/>
            <person name="Melnick R.L."/>
            <person name="Guiltinan M.J."/>
            <person name="Tyler B.M."/>
            <person name="Meinhardt L.W."/>
            <person name="Bailey B.A."/>
        </authorList>
    </citation>
    <scope>NUCLEOTIDE SEQUENCE [LARGE SCALE GENOMIC DNA]</scope>
    <source>
        <strain evidence="2">zdho120</strain>
    </source>
</reference>
<dbReference type="SUPFAM" id="SSF48403">
    <property type="entry name" value="Ankyrin repeat"/>
    <property type="match status" value="1"/>
</dbReference>
<evidence type="ECO:0000313" key="2">
    <source>
        <dbReference type="Proteomes" id="UP000198211"/>
    </source>
</evidence>
<protein>
    <submittedName>
        <fullName evidence="1">Uncharacterized protein</fullName>
    </submittedName>
</protein>
<dbReference type="PANTHER" id="PTHR46586:SF3">
    <property type="entry name" value="ANKYRIN REPEAT-CONTAINING PROTEIN"/>
    <property type="match status" value="1"/>
</dbReference>
<organism evidence="1 2">
    <name type="scientific">Phytophthora megakarya</name>
    <dbReference type="NCBI Taxonomy" id="4795"/>
    <lineage>
        <taxon>Eukaryota</taxon>
        <taxon>Sar</taxon>
        <taxon>Stramenopiles</taxon>
        <taxon>Oomycota</taxon>
        <taxon>Peronosporomycetes</taxon>
        <taxon>Peronosporales</taxon>
        <taxon>Peronosporaceae</taxon>
        <taxon>Phytophthora</taxon>
    </lineage>
</organism>
<name>A0A225USI0_9STRA</name>
<dbReference type="OrthoDB" id="88476at2759"/>